<comment type="caution">
    <text evidence="1">The sequence shown here is derived from an EMBL/GenBank/DDBJ whole genome shotgun (WGS) entry which is preliminary data.</text>
</comment>
<organism evidence="1 2">
    <name type="scientific">Marasmius tenuissimus</name>
    <dbReference type="NCBI Taxonomy" id="585030"/>
    <lineage>
        <taxon>Eukaryota</taxon>
        <taxon>Fungi</taxon>
        <taxon>Dikarya</taxon>
        <taxon>Basidiomycota</taxon>
        <taxon>Agaricomycotina</taxon>
        <taxon>Agaricomycetes</taxon>
        <taxon>Agaricomycetidae</taxon>
        <taxon>Agaricales</taxon>
        <taxon>Marasmiineae</taxon>
        <taxon>Marasmiaceae</taxon>
        <taxon>Marasmius</taxon>
    </lineage>
</organism>
<dbReference type="EMBL" id="JBBXMP010000055">
    <property type="protein sequence ID" value="KAL0064899.1"/>
    <property type="molecule type" value="Genomic_DNA"/>
</dbReference>
<name>A0ABR2ZVS4_9AGAR</name>
<gene>
    <name evidence="1" type="ORF">AAF712_008152</name>
</gene>
<evidence type="ECO:0000313" key="2">
    <source>
        <dbReference type="Proteomes" id="UP001437256"/>
    </source>
</evidence>
<accession>A0ABR2ZVS4</accession>
<proteinExistence type="predicted"/>
<dbReference type="Proteomes" id="UP001437256">
    <property type="component" value="Unassembled WGS sequence"/>
</dbReference>
<protein>
    <submittedName>
        <fullName evidence="1">Uncharacterized protein</fullName>
    </submittedName>
</protein>
<keyword evidence="2" id="KW-1185">Reference proteome</keyword>
<reference evidence="1 2" key="1">
    <citation type="submission" date="2024-05" db="EMBL/GenBank/DDBJ databases">
        <title>A draft genome resource for the thread blight pathogen Marasmius tenuissimus strain MS-2.</title>
        <authorList>
            <person name="Yulfo-Soto G.E."/>
            <person name="Baruah I.K."/>
            <person name="Amoako-Attah I."/>
            <person name="Bukari Y."/>
            <person name="Meinhardt L.W."/>
            <person name="Bailey B.A."/>
            <person name="Cohen S.P."/>
        </authorList>
    </citation>
    <scope>NUCLEOTIDE SEQUENCE [LARGE SCALE GENOMIC DNA]</scope>
    <source>
        <strain evidence="1 2">MS-2</strain>
    </source>
</reference>
<sequence>MQLKSQSLMQYGAIELEEYVIVNGTLTEGPKKSTIEKWNTYDVAWYPGVMFLIPNDSTDIRVEGSPDKISRMQSELELSASTVPSTREERLVESLVRELERKKSMAAPQSFFEPIAICLVKAAYRWKDKALWKRVVRACGPCVITILGVEQLVAGYRIFGKSAKDV</sequence>
<evidence type="ECO:0000313" key="1">
    <source>
        <dbReference type="EMBL" id="KAL0064899.1"/>
    </source>
</evidence>